<organism evidence="1 2">
    <name type="scientific">Agathobacter rectalis (strain ATCC 33656 / DSM 3377 / JCM 17463 / KCTC 5835 / VPI 0990)</name>
    <name type="common">Eubacterium rectale</name>
    <dbReference type="NCBI Taxonomy" id="515619"/>
    <lineage>
        <taxon>Bacteria</taxon>
        <taxon>Bacillati</taxon>
        <taxon>Bacillota</taxon>
        <taxon>Clostridia</taxon>
        <taxon>Lachnospirales</taxon>
        <taxon>Lachnospiraceae</taxon>
        <taxon>Agathobacter</taxon>
    </lineage>
</organism>
<dbReference type="KEGG" id="ere:EUBREC_1099"/>
<sequence>MSIENPLSLYAAFENMVWEYYRNKEGDWQWKIIFYLYCL</sequence>
<evidence type="ECO:0000313" key="2">
    <source>
        <dbReference type="Proteomes" id="UP000001477"/>
    </source>
</evidence>
<protein>
    <submittedName>
        <fullName evidence="1">Uncharacterized protein</fullName>
    </submittedName>
</protein>
<dbReference type="Proteomes" id="UP000001477">
    <property type="component" value="Chromosome"/>
</dbReference>
<dbReference type="EMBL" id="CP001107">
    <property type="protein sequence ID" value="ACR74861.1"/>
    <property type="molecule type" value="Genomic_DNA"/>
</dbReference>
<evidence type="ECO:0000313" key="1">
    <source>
        <dbReference type="EMBL" id="ACR74861.1"/>
    </source>
</evidence>
<gene>
    <name evidence="1" type="ordered locus">EUBREC_1099</name>
</gene>
<name>C4ZGR4_AGARV</name>
<dbReference type="AlphaFoldDB" id="C4ZGR4"/>
<reference evidence="1 2" key="1">
    <citation type="journal article" date="2009" name="Proc. Natl. Acad. Sci. U.S.A.">
        <title>Characterizing a model human gut microbiota composed of members of its two dominant bacterial phyla.</title>
        <authorList>
            <person name="Mahowald M.A."/>
            <person name="Rey F.E."/>
            <person name="Seedorf H."/>
            <person name="Turnbaugh P.J."/>
            <person name="Fulton R.S."/>
            <person name="Wollam A."/>
            <person name="Shah N."/>
            <person name="Wang C."/>
            <person name="Magrini V."/>
            <person name="Wilson R.K."/>
            <person name="Cantarel B.L."/>
            <person name="Coutinho P.M."/>
            <person name="Henrissat B."/>
            <person name="Crock L.W."/>
            <person name="Russell A."/>
            <person name="Verberkmoes N.C."/>
            <person name="Hettich R.L."/>
            <person name="Gordon J.I."/>
        </authorList>
    </citation>
    <scope>NUCLEOTIDE SEQUENCE [LARGE SCALE GENOMIC DNA]</scope>
    <source>
        <strain evidence="2">ATCC 33656 / DSM 3377 / JCM 17463 / KCTC 5835 / LMG 30912 / VPI 0990</strain>
    </source>
</reference>
<proteinExistence type="predicted"/>
<dbReference type="HOGENOM" id="CLU_3309953_0_0_9"/>
<accession>C4ZGR4</accession>
<dbReference type="PaxDb" id="515619-EUBREC_1099"/>